<comment type="similarity">
    <text evidence="1 2">Belongs to the phD/YefM antitoxin family.</text>
</comment>
<proteinExistence type="inferred from homology"/>
<reference evidence="3 4" key="1">
    <citation type="submission" date="2019-05" db="EMBL/GenBank/DDBJ databases">
        <title>Nakamurella sp. N5BH11, whole genome shotgun sequence.</title>
        <authorList>
            <person name="Tuo L."/>
        </authorList>
    </citation>
    <scope>NUCLEOTIDE SEQUENCE [LARGE SCALE GENOMIC DNA]</scope>
    <source>
        <strain evidence="3 4">N5BH11</strain>
    </source>
</reference>
<comment type="function">
    <text evidence="2">Antitoxin component of a type II toxin-antitoxin (TA) system.</text>
</comment>
<dbReference type="Proteomes" id="UP000306985">
    <property type="component" value="Unassembled WGS sequence"/>
</dbReference>
<evidence type="ECO:0000256" key="2">
    <source>
        <dbReference type="RuleBase" id="RU362080"/>
    </source>
</evidence>
<dbReference type="Gene3D" id="3.40.1620.10">
    <property type="entry name" value="YefM-like domain"/>
    <property type="match status" value="1"/>
</dbReference>
<dbReference type="AlphaFoldDB" id="A0A4V6CSP6"/>
<protein>
    <recommendedName>
        <fullName evidence="2">Antitoxin</fullName>
    </recommendedName>
</protein>
<dbReference type="InterPro" id="IPR036165">
    <property type="entry name" value="YefM-like_sf"/>
</dbReference>
<dbReference type="EMBL" id="SZZH01000007">
    <property type="protein sequence ID" value="TKV56425.1"/>
    <property type="molecule type" value="Genomic_DNA"/>
</dbReference>
<comment type="caution">
    <text evidence="3">The sequence shown here is derived from an EMBL/GenBank/DDBJ whole genome shotgun (WGS) entry which is preliminary data.</text>
</comment>
<keyword evidence="4" id="KW-1185">Reference proteome</keyword>
<accession>A0A4V6CSP6</accession>
<dbReference type="RefSeq" id="WP_137451694.1">
    <property type="nucleotide sequence ID" value="NZ_SZZH01000007.1"/>
</dbReference>
<dbReference type="InterPro" id="IPR006442">
    <property type="entry name" value="Antitoxin_Phd/YefM"/>
</dbReference>
<organism evidence="3 4">
    <name type="scientific">Nakamurella flava</name>
    <dbReference type="NCBI Taxonomy" id="2576308"/>
    <lineage>
        <taxon>Bacteria</taxon>
        <taxon>Bacillati</taxon>
        <taxon>Actinomycetota</taxon>
        <taxon>Actinomycetes</taxon>
        <taxon>Nakamurellales</taxon>
        <taxon>Nakamurellaceae</taxon>
        <taxon>Nakamurella</taxon>
    </lineage>
</organism>
<dbReference type="NCBIfam" id="TIGR01552">
    <property type="entry name" value="phd_fam"/>
    <property type="match status" value="1"/>
</dbReference>
<evidence type="ECO:0000313" key="4">
    <source>
        <dbReference type="Proteomes" id="UP000306985"/>
    </source>
</evidence>
<evidence type="ECO:0000313" key="3">
    <source>
        <dbReference type="EMBL" id="TKV56425.1"/>
    </source>
</evidence>
<gene>
    <name evidence="3" type="ORF">FDO65_20965</name>
</gene>
<dbReference type="OrthoDB" id="557859at2"/>
<dbReference type="Pfam" id="PF02604">
    <property type="entry name" value="PhdYeFM_antitox"/>
    <property type="match status" value="1"/>
</dbReference>
<name>A0A4V6CSP6_9ACTN</name>
<sequence length="84" mass="9051">MTRTIPHRELRNNSSAILREVAGGESFAITNNGEVVALLVPPAGPSSPPLRRRSARVRGGFGEIVRAGLDHPIQDDLDALRGDR</sequence>
<evidence type="ECO:0000256" key="1">
    <source>
        <dbReference type="ARBA" id="ARBA00009981"/>
    </source>
</evidence>
<dbReference type="SUPFAM" id="SSF143120">
    <property type="entry name" value="YefM-like"/>
    <property type="match status" value="1"/>
</dbReference>